<evidence type="ECO:0000256" key="2">
    <source>
        <dbReference type="ARBA" id="ARBA00023002"/>
    </source>
</evidence>
<dbReference type="GO" id="GO:0016491">
    <property type="term" value="F:oxidoreductase activity"/>
    <property type="evidence" value="ECO:0007669"/>
    <property type="project" value="UniProtKB-KW"/>
</dbReference>
<dbReference type="SMART" id="SM00822">
    <property type="entry name" value="PKS_KR"/>
    <property type="match status" value="1"/>
</dbReference>
<dbReference type="InterPro" id="IPR057326">
    <property type="entry name" value="KR_dom"/>
</dbReference>
<dbReference type="PANTHER" id="PTHR24320:SF152">
    <property type="entry name" value="SHORT-CHAIN DEHYDROGENASE_REDUCTASE FAMILY PROTEIN"/>
    <property type="match status" value="1"/>
</dbReference>
<organism evidence="4 5">
    <name type="scientific">Pseudomonas piscis</name>
    <dbReference type="NCBI Taxonomy" id="2614538"/>
    <lineage>
        <taxon>Bacteria</taxon>
        <taxon>Pseudomonadati</taxon>
        <taxon>Pseudomonadota</taxon>
        <taxon>Gammaproteobacteria</taxon>
        <taxon>Pseudomonadales</taxon>
        <taxon>Pseudomonadaceae</taxon>
        <taxon>Pseudomonas</taxon>
    </lineage>
</organism>
<comment type="caution">
    <text evidence="4">The sequence shown here is derived from an EMBL/GenBank/DDBJ whole genome shotgun (WGS) entry which is preliminary data.</text>
</comment>
<dbReference type="Gene3D" id="3.40.50.720">
    <property type="entry name" value="NAD(P)-binding Rossmann-like Domain"/>
    <property type="match status" value="1"/>
</dbReference>
<name>A0A7X1U4R7_9PSED</name>
<protein>
    <submittedName>
        <fullName evidence="4">SDR family NAD(P)-dependent oxidoreductase</fullName>
    </submittedName>
</protein>
<dbReference type="InterPro" id="IPR002347">
    <property type="entry name" value="SDR_fam"/>
</dbReference>
<dbReference type="PRINTS" id="PR00081">
    <property type="entry name" value="GDHRDH"/>
</dbReference>
<dbReference type="Proteomes" id="UP000486534">
    <property type="component" value="Unassembled WGS sequence"/>
</dbReference>
<sequence length="472" mass="52324">MPGWPRRCNCACYVATAWSWRISRSRSMAWPCARKSCGQPGSAWRAARPAAYRWRAWSRRRGLWPGASTPVASRRPCRCCSSVPASRPAPWRASPCWKRSAINCSVSWGPWRRCSCPWRCSGSRPWRHPVRPWSWMPACSFNEGRSSNMSFDTHTRAWDLVRDLDLSGKIYLVTGGTSGLGKECARCLAARGARVLVLGSSAERGNAALAELRAATGSQSLHFEAVRLESLRDVDRLASRLLEQLPHLDGVIASAGIMATDFARTDDGLERQFGINHIAHHRLITRLLPLLRQAAAARVVLLTSGAHRLAGIDFADPNFEHRAYDRWTAYGQSKSANVLFAVGLDQHLAEEGIRALAVAPGVVAGTNLHNHLTDADFVPLLERQPGLRQLTRRKSTEEGAASILWALLHPQLEGCGGYYLEDCQVALSNADPLDHLGVMPRVRDVAQARQLWTLSERLIQQALAGEQREVRP</sequence>
<feature type="domain" description="Ketoreductase" evidence="3">
    <location>
        <begin position="169"/>
        <end position="345"/>
    </location>
</feature>
<dbReference type="AlphaFoldDB" id="A0A7X1U4R7"/>
<evidence type="ECO:0000256" key="1">
    <source>
        <dbReference type="ARBA" id="ARBA00006484"/>
    </source>
</evidence>
<proteinExistence type="inferred from homology"/>
<dbReference type="EMBL" id="WHUV01000002">
    <property type="protein sequence ID" value="MQA54782.1"/>
    <property type="molecule type" value="Genomic_DNA"/>
</dbReference>
<dbReference type="InterPro" id="IPR036291">
    <property type="entry name" value="NAD(P)-bd_dom_sf"/>
</dbReference>
<gene>
    <name evidence="4" type="ORF">GDH07_15815</name>
</gene>
<accession>A0A7X1U4R7</accession>
<dbReference type="Pfam" id="PF00106">
    <property type="entry name" value="adh_short"/>
    <property type="match status" value="1"/>
</dbReference>
<evidence type="ECO:0000313" key="4">
    <source>
        <dbReference type="EMBL" id="MQA54782.1"/>
    </source>
</evidence>
<evidence type="ECO:0000259" key="3">
    <source>
        <dbReference type="SMART" id="SM00822"/>
    </source>
</evidence>
<dbReference type="PANTHER" id="PTHR24320">
    <property type="entry name" value="RETINOL DEHYDROGENASE"/>
    <property type="match status" value="1"/>
</dbReference>
<keyword evidence="2" id="KW-0560">Oxidoreductase</keyword>
<dbReference type="SUPFAM" id="SSF51735">
    <property type="entry name" value="NAD(P)-binding Rossmann-fold domains"/>
    <property type="match status" value="1"/>
</dbReference>
<reference evidence="4 5" key="1">
    <citation type="submission" date="2019-10" db="EMBL/GenBank/DDBJ databases">
        <title>Pseudomonas dajingensis sp. nov., isolated from the profound head ulcers of farmed Murray cod (Maccullochella peelii peelii).</title>
        <authorList>
            <person name="Liu Y."/>
        </authorList>
    </citation>
    <scope>NUCLEOTIDE SEQUENCE [LARGE SCALE GENOMIC DNA]</scope>
    <source>
        <strain evidence="4 5">MC042</strain>
    </source>
</reference>
<evidence type="ECO:0000313" key="5">
    <source>
        <dbReference type="Proteomes" id="UP000486534"/>
    </source>
</evidence>
<comment type="similarity">
    <text evidence="1">Belongs to the short-chain dehydrogenases/reductases (SDR) family.</text>
</comment>